<accession>A0AAQ3KAM9</accession>
<protein>
    <submittedName>
        <fullName evidence="1">Uncharacterized protein</fullName>
    </submittedName>
</protein>
<dbReference type="Proteomes" id="UP001327560">
    <property type="component" value="Chromosome 4"/>
</dbReference>
<name>A0AAQ3KAM9_9LILI</name>
<gene>
    <name evidence="1" type="ORF">Cni_G13847</name>
</gene>
<evidence type="ECO:0000313" key="1">
    <source>
        <dbReference type="EMBL" id="WOL05124.1"/>
    </source>
</evidence>
<organism evidence="1 2">
    <name type="scientific">Canna indica</name>
    <name type="common">Indian-shot</name>
    <dbReference type="NCBI Taxonomy" id="4628"/>
    <lineage>
        <taxon>Eukaryota</taxon>
        <taxon>Viridiplantae</taxon>
        <taxon>Streptophyta</taxon>
        <taxon>Embryophyta</taxon>
        <taxon>Tracheophyta</taxon>
        <taxon>Spermatophyta</taxon>
        <taxon>Magnoliopsida</taxon>
        <taxon>Liliopsida</taxon>
        <taxon>Zingiberales</taxon>
        <taxon>Cannaceae</taxon>
        <taxon>Canna</taxon>
    </lineage>
</organism>
<evidence type="ECO:0000313" key="2">
    <source>
        <dbReference type="Proteomes" id="UP001327560"/>
    </source>
</evidence>
<dbReference type="EMBL" id="CP136893">
    <property type="protein sequence ID" value="WOL05124.1"/>
    <property type="molecule type" value="Genomic_DNA"/>
</dbReference>
<proteinExistence type="predicted"/>
<sequence length="87" mass="9656">MQKCLEKMLAIFHKTFTHPPLELNSPESASSIPPKPGHRCRYPKNPEEILYDFHSAHLCDSLCATFGGGALVCFGPRPKLPPLEVVL</sequence>
<reference evidence="1 2" key="1">
    <citation type="submission" date="2023-10" db="EMBL/GenBank/DDBJ databases">
        <title>Chromosome-scale genome assembly provides insights into flower coloration mechanisms of Canna indica.</title>
        <authorList>
            <person name="Li C."/>
        </authorList>
    </citation>
    <scope>NUCLEOTIDE SEQUENCE [LARGE SCALE GENOMIC DNA]</scope>
    <source>
        <tissue evidence="1">Flower</tissue>
    </source>
</reference>
<keyword evidence="2" id="KW-1185">Reference proteome</keyword>
<dbReference type="AlphaFoldDB" id="A0AAQ3KAM9"/>